<protein>
    <submittedName>
        <fullName evidence="1">Uncharacterized protein</fullName>
    </submittedName>
</protein>
<sequence>MPSYGHCMVHMTCANIWPSCCLRKINTDVE</sequence>
<organism evidence="1">
    <name type="scientific">Anguilla anguilla</name>
    <name type="common">European freshwater eel</name>
    <name type="synonym">Muraena anguilla</name>
    <dbReference type="NCBI Taxonomy" id="7936"/>
    <lineage>
        <taxon>Eukaryota</taxon>
        <taxon>Metazoa</taxon>
        <taxon>Chordata</taxon>
        <taxon>Craniata</taxon>
        <taxon>Vertebrata</taxon>
        <taxon>Euteleostomi</taxon>
        <taxon>Actinopterygii</taxon>
        <taxon>Neopterygii</taxon>
        <taxon>Teleostei</taxon>
        <taxon>Anguilliformes</taxon>
        <taxon>Anguillidae</taxon>
        <taxon>Anguilla</taxon>
    </lineage>
</organism>
<name>A0A0E9QZ71_ANGAN</name>
<reference evidence="1" key="2">
    <citation type="journal article" date="2015" name="Fish Shellfish Immunol.">
        <title>Early steps in the European eel (Anguilla anguilla)-Vibrio vulnificus interaction in the gills: Role of the RtxA13 toxin.</title>
        <authorList>
            <person name="Callol A."/>
            <person name="Pajuelo D."/>
            <person name="Ebbesson L."/>
            <person name="Teles M."/>
            <person name="MacKenzie S."/>
            <person name="Amaro C."/>
        </authorList>
    </citation>
    <scope>NUCLEOTIDE SEQUENCE</scope>
</reference>
<reference evidence="1" key="1">
    <citation type="submission" date="2014-11" db="EMBL/GenBank/DDBJ databases">
        <authorList>
            <person name="Amaro Gonzalez C."/>
        </authorList>
    </citation>
    <scope>NUCLEOTIDE SEQUENCE</scope>
</reference>
<dbReference type="AlphaFoldDB" id="A0A0E9QZ71"/>
<accession>A0A0E9QZ71</accession>
<evidence type="ECO:0000313" key="1">
    <source>
        <dbReference type="EMBL" id="JAH21772.1"/>
    </source>
</evidence>
<dbReference type="EMBL" id="GBXM01086805">
    <property type="protein sequence ID" value="JAH21772.1"/>
    <property type="molecule type" value="Transcribed_RNA"/>
</dbReference>
<proteinExistence type="predicted"/>